<keyword evidence="2" id="KW-1185">Reference proteome</keyword>
<name>F6I4D7_VITVI</name>
<dbReference type="PaxDb" id="29760-VIT_05s0062g00370.t01"/>
<reference evidence="2" key="1">
    <citation type="journal article" date="2007" name="Nature">
        <title>The grapevine genome sequence suggests ancestral hexaploidization in major angiosperm phyla.</title>
        <authorList>
            <consortium name="The French-Italian Public Consortium for Grapevine Genome Characterization."/>
            <person name="Jaillon O."/>
            <person name="Aury J.-M."/>
            <person name="Noel B."/>
            <person name="Policriti A."/>
            <person name="Clepet C."/>
            <person name="Casagrande A."/>
            <person name="Choisne N."/>
            <person name="Aubourg S."/>
            <person name="Vitulo N."/>
            <person name="Jubin C."/>
            <person name="Vezzi A."/>
            <person name="Legeai F."/>
            <person name="Hugueney P."/>
            <person name="Dasilva C."/>
            <person name="Horner D."/>
            <person name="Mica E."/>
            <person name="Jublot D."/>
            <person name="Poulain J."/>
            <person name="Bruyere C."/>
            <person name="Billault A."/>
            <person name="Segurens B."/>
            <person name="Gouyvenoux M."/>
            <person name="Ugarte E."/>
            <person name="Cattonaro F."/>
            <person name="Anthouard V."/>
            <person name="Vico V."/>
            <person name="Del Fabbro C."/>
            <person name="Alaux M."/>
            <person name="Di Gaspero G."/>
            <person name="Dumas V."/>
            <person name="Felice N."/>
            <person name="Paillard S."/>
            <person name="Juman I."/>
            <person name="Moroldo M."/>
            <person name="Scalabrin S."/>
            <person name="Canaguier A."/>
            <person name="Le Clainche I."/>
            <person name="Malacrida G."/>
            <person name="Durand E."/>
            <person name="Pesole G."/>
            <person name="Laucou V."/>
            <person name="Chatelet P."/>
            <person name="Merdinoglu D."/>
            <person name="Delledonne M."/>
            <person name="Pezzotti M."/>
            <person name="Lecharny A."/>
            <person name="Scarpelli C."/>
            <person name="Artiguenave F."/>
            <person name="Pe M.E."/>
            <person name="Valle G."/>
            <person name="Morgante M."/>
            <person name="Caboche M."/>
            <person name="Adam-Blondon A.-F."/>
            <person name="Weissenbach J."/>
            <person name="Quetier F."/>
            <person name="Wincker P."/>
        </authorList>
    </citation>
    <scope>NUCLEOTIDE SEQUENCE [LARGE SCALE GENOMIC DNA]</scope>
    <source>
        <strain evidence="2">cv. Pinot noir / PN40024</strain>
    </source>
</reference>
<organism evidence="1 2">
    <name type="scientific">Vitis vinifera</name>
    <name type="common">Grape</name>
    <dbReference type="NCBI Taxonomy" id="29760"/>
    <lineage>
        <taxon>Eukaryota</taxon>
        <taxon>Viridiplantae</taxon>
        <taxon>Streptophyta</taxon>
        <taxon>Embryophyta</taxon>
        <taxon>Tracheophyta</taxon>
        <taxon>Spermatophyta</taxon>
        <taxon>Magnoliopsida</taxon>
        <taxon>eudicotyledons</taxon>
        <taxon>Gunneridae</taxon>
        <taxon>Pentapetalae</taxon>
        <taxon>rosids</taxon>
        <taxon>Vitales</taxon>
        <taxon>Vitaceae</taxon>
        <taxon>Viteae</taxon>
        <taxon>Vitis</taxon>
    </lineage>
</organism>
<accession>F6I4D7</accession>
<dbReference type="InParanoid" id="F6I4D7"/>
<dbReference type="Proteomes" id="UP000009183">
    <property type="component" value="Chromosome 5"/>
</dbReference>
<dbReference type="EMBL" id="FN596745">
    <property type="protein sequence ID" value="CCB61774.1"/>
    <property type="molecule type" value="Genomic_DNA"/>
</dbReference>
<evidence type="ECO:0000313" key="1">
    <source>
        <dbReference type="EMBL" id="CCB61774.1"/>
    </source>
</evidence>
<evidence type="ECO:0000313" key="2">
    <source>
        <dbReference type="Proteomes" id="UP000009183"/>
    </source>
</evidence>
<gene>
    <name evidence="1" type="ordered locus">VIT_05s0062g00370</name>
</gene>
<dbReference type="AlphaFoldDB" id="F6I4D7"/>
<protein>
    <submittedName>
        <fullName evidence="1">Uncharacterized protein</fullName>
    </submittedName>
</protein>
<proteinExistence type="predicted"/>
<dbReference type="HOGENOM" id="CLU_1242000_0_0_1"/>
<sequence length="223" mass="24944">MGSLGKIGLTVMMEFLGEMEPTVMTRSFASKTVKPIIIITMTAASSTIPTIMHIAFVGLHFDDGGLTDFDFVEAVVISSIVERKGFPCFDVVISFAADMKKSAFPLSVQLLILEMDPRLLTLRRVEQRDPVDRAKRQRRPNIHTNSKHFREFPIGCDLLFSQKNGYPRESSDSILGYEDLEASKKWVFDDPFSLSVGHHGYDEYCSPMTMNSGGGDGCLYTNR</sequence>